<proteinExistence type="predicted"/>
<protein>
    <recommendedName>
        <fullName evidence="2">Peptidase S9 prolyl oligopeptidase catalytic domain-containing protein</fullName>
    </recommendedName>
</protein>
<dbReference type="ESTHER" id="parav-f8kzh9">
    <property type="family name" value="FAE-Bacterial-promiscuous"/>
</dbReference>
<dbReference type="InterPro" id="IPR001375">
    <property type="entry name" value="Peptidase_S9_cat"/>
</dbReference>
<dbReference type="RefSeq" id="WP_006340818.1">
    <property type="nucleotide sequence ID" value="NZ_BAWW01000005.1"/>
</dbReference>
<dbReference type="PATRIC" id="fig|83552.4.peg.867"/>
<dbReference type="PANTHER" id="PTHR22946">
    <property type="entry name" value="DIENELACTONE HYDROLASE DOMAIN-CONTAINING PROTEIN-RELATED"/>
    <property type="match status" value="1"/>
</dbReference>
<dbReference type="PANTHER" id="PTHR22946:SF9">
    <property type="entry name" value="POLYKETIDE TRANSFERASE AF380"/>
    <property type="match status" value="1"/>
</dbReference>
<dbReference type="Gene3D" id="3.40.50.1820">
    <property type="entry name" value="alpha/beta hydrolase"/>
    <property type="match status" value="1"/>
</dbReference>
<name>A0A0C1EA00_9BACT</name>
<dbReference type="Pfam" id="PF00326">
    <property type="entry name" value="Peptidase_S9"/>
    <property type="match status" value="1"/>
</dbReference>
<sequence length="263" mass="29993">MKKTETREAVVLTNDENKLFGILHRPLISPPYPAILICHGFGGDKLGRNHLYLILAQLLAKEGIATLRIDFRGCGDSEGNFNEVTFENLLSDAKASLDFLQQDTCIDQNRLGVLGRSLGGALAVLLASHTNAFKTICLWAPLFTAEDWKEKWKILQKVKDPHQKEELMRVNGKKASFTFYEQLFQMCLDKELLNLNQVPLMHIQGKNDVIIADSHAQGYRKNRENIQAESKFIELPNSDHDFSHTEEQRLAIEETLTWFKRTL</sequence>
<reference evidence="3 4" key="1">
    <citation type="journal article" date="2014" name="Mol. Biol. Evol.">
        <title>Massive expansion of Ubiquitination-related gene families within the Chlamydiae.</title>
        <authorList>
            <person name="Domman D."/>
            <person name="Collingro A."/>
            <person name="Lagkouvardos I."/>
            <person name="Gehre L."/>
            <person name="Weinmaier T."/>
            <person name="Rattei T."/>
            <person name="Subtil A."/>
            <person name="Horn M."/>
        </authorList>
    </citation>
    <scope>NUCLEOTIDE SEQUENCE [LARGE SCALE GENOMIC DNA]</scope>
    <source>
        <strain evidence="3 4">OEW1</strain>
    </source>
</reference>
<evidence type="ECO:0000313" key="4">
    <source>
        <dbReference type="Proteomes" id="UP000031307"/>
    </source>
</evidence>
<dbReference type="GO" id="GO:0052689">
    <property type="term" value="F:carboxylic ester hydrolase activity"/>
    <property type="evidence" value="ECO:0007669"/>
    <property type="project" value="UniProtKB-ARBA"/>
</dbReference>
<dbReference type="EMBL" id="JSAM01000051">
    <property type="protein sequence ID" value="KIA77972.1"/>
    <property type="molecule type" value="Genomic_DNA"/>
</dbReference>
<evidence type="ECO:0000313" key="3">
    <source>
        <dbReference type="EMBL" id="KIA77972.1"/>
    </source>
</evidence>
<evidence type="ECO:0000259" key="2">
    <source>
        <dbReference type="Pfam" id="PF00326"/>
    </source>
</evidence>
<gene>
    <name evidence="3" type="ORF">DB43_FG00310</name>
</gene>
<dbReference type="OMA" id="WSAVGYP"/>
<feature type="domain" description="Peptidase S9 prolyl oligopeptidase catalytic" evidence="2">
    <location>
        <begin position="56"/>
        <end position="263"/>
    </location>
</feature>
<dbReference type="GO" id="GO:0008236">
    <property type="term" value="F:serine-type peptidase activity"/>
    <property type="evidence" value="ECO:0007669"/>
    <property type="project" value="InterPro"/>
</dbReference>
<accession>A0A0C1EA00</accession>
<dbReference type="InterPro" id="IPR029058">
    <property type="entry name" value="AB_hydrolase_fold"/>
</dbReference>
<dbReference type="Proteomes" id="UP000031307">
    <property type="component" value="Unassembled WGS sequence"/>
</dbReference>
<keyword evidence="1" id="KW-0378">Hydrolase</keyword>
<organism evidence="3 4">
    <name type="scientific">Parachlamydia acanthamoebae</name>
    <dbReference type="NCBI Taxonomy" id="83552"/>
    <lineage>
        <taxon>Bacteria</taxon>
        <taxon>Pseudomonadati</taxon>
        <taxon>Chlamydiota</taxon>
        <taxon>Chlamydiia</taxon>
        <taxon>Parachlamydiales</taxon>
        <taxon>Parachlamydiaceae</taxon>
        <taxon>Parachlamydia</taxon>
    </lineage>
</organism>
<dbReference type="AlphaFoldDB" id="A0A0C1EA00"/>
<comment type="caution">
    <text evidence="3">The sequence shown here is derived from an EMBL/GenBank/DDBJ whole genome shotgun (WGS) entry which is preliminary data.</text>
</comment>
<evidence type="ECO:0000256" key="1">
    <source>
        <dbReference type="ARBA" id="ARBA00022801"/>
    </source>
</evidence>
<dbReference type="GO" id="GO:0006508">
    <property type="term" value="P:proteolysis"/>
    <property type="evidence" value="ECO:0007669"/>
    <property type="project" value="InterPro"/>
</dbReference>
<dbReference type="InterPro" id="IPR050261">
    <property type="entry name" value="FrsA_esterase"/>
</dbReference>
<dbReference type="SUPFAM" id="SSF53474">
    <property type="entry name" value="alpha/beta-Hydrolases"/>
    <property type="match status" value="1"/>
</dbReference>